<dbReference type="SUPFAM" id="SSF52058">
    <property type="entry name" value="L domain-like"/>
    <property type="match status" value="1"/>
</dbReference>
<dbReference type="InterPro" id="IPR032675">
    <property type="entry name" value="LRR_dom_sf"/>
</dbReference>
<dbReference type="InterPro" id="IPR019607">
    <property type="entry name" value="Putative_zinc-finger_domain"/>
</dbReference>
<organism evidence="5 6">
    <name type="scientific">Phytophthora infestans</name>
    <name type="common">Potato late blight agent</name>
    <name type="synonym">Botrytis infestans</name>
    <dbReference type="NCBI Taxonomy" id="4787"/>
    <lineage>
        <taxon>Eukaryota</taxon>
        <taxon>Sar</taxon>
        <taxon>Stramenopiles</taxon>
        <taxon>Oomycota</taxon>
        <taxon>Peronosporomycetes</taxon>
        <taxon>Peronosporales</taxon>
        <taxon>Peronosporaceae</taxon>
        <taxon>Phytophthora</taxon>
    </lineage>
</organism>
<keyword evidence="5" id="KW-0863">Zinc-finger</keyword>
<evidence type="ECO:0000256" key="3">
    <source>
        <dbReference type="SAM" id="MobiDB-lite"/>
    </source>
</evidence>
<dbReference type="InterPro" id="IPR050328">
    <property type="entry name" value="Dev_Immune_Receptor"/>
</dbReference>
<feature type="compositionally biased region" description="Polar residues" evidence="3">
    <location>
        <begin position="1524"/>
        <end position="1534"/>
    </location>
</feature>
<proteinExistence type="predicted"/>
<keyword evidence="2" id="KW-0175">Coiled coil</keyword>
<feature type="compositionally biased region" description="Polar residues" evidence="3">
    <location>
        <begin position="1691"/>
        <end position="1703"/>
    </location>
</feature>
<gene>
    <name evidence="5" type="ORF">GN958_ATG01129</name>
</gene>
<dbReference type="Gene3D" id="3.80.10.10">
    <property type="entry name" value="Ribonuclease Inhibitor"/>
    <property type="match status" value="1"/>
</dbReference>
<dbReference type="GO" id="GO:0008270">
    <property type="term" value="F:zinc ion binding"/>
    <property type="evidence" value="ECO:0007669"/>
    <property type="project" value="UniProtKB-KW"/>
</dbReference>
<keyword evidence="1" id="KW-0732">Signal</keyword>
<comment type="caution">
    <text evidence="5">The sequence shown here is derived from an EMBL/GenBank/DDBJ whole genome shotgun (WGS) entry which is preliminary data.</text>
</comment>
<feature type="region of interest" description="Disordered" evidence="3">
    <location>
        <begin position="1509"/>
        <end position="1635"/>
    </location>
</feature>
<sequence>EMEVEEMGAALSATEDSLSSKANERALRRIREVLEEKKLWISKRDEALKRKEKLLKLLQLQEPNKSTIEHIEPEETNQEAELARKEEVKVANAAAVAVTRKKELKELQARAEAAREKQQAAASVLARSLKHLRAKRKREEKEADEHQRKKISVEAKDKVNAAVAAPEMHPFATAPALDVGTAELAKSTCFRIATRYLTQTGLVMISREQLEQVFKTYTGKVLEEVVEWCYLEHSLTDLDAGDIAKNVYLSNAARRSVCWQPGRQSLKTPTFISSDAGRIQTLIELEKDIVASVCDSLRTPDTTDNKSAAFMRKRRQILFLANLLPDGAAIPTLSGVLSACVGVNSTTSSILRTTYRSHGQIAGVLDRMEAWLREQAEMAEPQSSLSPRFDGQGRSRGVRGVRELFFSSKHAKLFSVTNDSVVRQLRGGAMKSAGSKKIDFMKVLCHYELNGVCNDKNCSNYHQKDYESVVSESSNLSDCSDEDVDGAGLGETKVDEMDQLLVSFAEFRARIMLKWPVITTAQTSSATERKNKDGKAIAPDATLPSRADAAFSIAQEMEGKSEEDNGDFIVLDSREELPDIGEARYFDDINSRKVYGEKLQASVEENPSATEAWLLLAIHQLDLDIGLGDEAVNLSDDDLLQRQLLFLCKELNLKQRSDASQALAVDEANLKQCLHTLSRALEVEANAYCEALWLLYLRLCRQVTNRQTEIDMVEQGVQFLPNSHALWLRYISTYEFDSVGMAEGIYWRLLEHLARTNSAEVGSQTPSATKEVSILLTAICCHLCIKLWLAGATSRVLELLSALLQLDNESSEFAWCTMVRARLRGDEVVVICLFFAHILLFKELPALMEHWVAASNNECVPIKGLSYTAEYLRGCNRDFEKVAFTRAFGVYELAFQTLGNDCDEMLDAGNVILGNWMLLLALQQDFSKKNEPLSAFFREYVDKIPQYPSASLTAAKLMGLTSTGEKQAYQLMLTMMNRNTKAHFPEALHHYLFACRQSPALVDALDKTFPDVMKQLATLLDVDTAKVEKSIQDIMHVTSKISKSRALKDLLDTLLGAWMDQLALLRRGSSQPQSTDKQTKSLADIYVGLDIVHLMGLLLEPSVAIDGIQMMLSLLSFGILSLEARQLAWMQRFVFQVDCLQQEDLDSASWRKHQAMLTQLFRKYMAEMSVETEMMRQVSTRIKRDITNRAIEDAVRDCLSPERSHLITYDVHLELFQLCSAAIAGPEKAAFYASCTDMLAMSSEFSLAFSDIATHEWELLAARASLRRCLKGAKTQHPQVLQALVAVELRLRNMKAVSSLLEAEMQANPLLLESWRLAVGLEILLGEKLSDRSKTIAEEMERRQLVFACNTFGDEKLLDQKNVSWCRYQDTASLSLRGLGLEYVPNAVLLQSELISLNVSGNELMELPMALRQLKNLQELDASENSLLELPACVNNLTKLRELRLAHNNVAAIAMPTLPQLNVLDISWNAVTHLRAADIDSLTKLKILQAEENQITSDELSKISDLLSQAAARQEGKPEDVPSKQPSHSLRSESSQDEVTNEAQHARSAEAKQTSFPTEDVSAMGVSADDGDQVMEEEHRSDASKSIEVEREETVASEQVDSTGRADDVDNVIIIDDNDDAPSESKENDDGDQVMAEQDTLRIDTPSTTESNAMAQGKEVIEIDSPRSTEGENETTAPEARLEATRREESIQTATSTDVQSTSIGGGLGMEGVAEAEDFAQSHTEVVAAALVRRQSSHDVAANARRKLTAYMDQNQIDNRADVRRRNPTLWREFVAASLPVNVESPACRLCFAANDGHNQRFSSTVLCVRCLEDALLVLKERSEPSEAAEEFV</sequence>
<evidence type="ECO:0000259" key="4">
    <source>
        <dbReference type="Pfam" id="PF10650"/>
    </source>
</evidence>
<feature type="region of interest" description="Disordered" evidence="3">
    <location>
        <begin position="1"/>
        <end position="22"/>
    </location>
</feature>
<keyword evidence="5" id="KW-0479">Metal-binding</keyword>
<keyword evidence="5" id="KW-0862">Zinc</keyword>
<evidence type="ECO:0000256" key="1">
    <source>
        <dbReference type="ARBA" id="ARBA00022729"/>
    </source>
</evidence>
<reference evidence="5" key="1">
    <citation type="submission" date="2020-03" db="EMBL/GenBank/DDBJ databases">
        <title>Hybrid Assembly of Korean Phytophthora infestans isolates.</title>
        <authorList>
            <person name="Prokchorchik M."/>
            <person name="Lee Y."/>
            <person name="Seo J."/>
            <person name="Cho J.-H."/>
            <person name="Park Y.-E."/>
            <person name="Jang D.-C."/>
            <person name="Im J.-S."/>
            <person name="Choi J.-G."/>
            <person name="Park H.-J."/>
            <person name="Lee G.-B."/>
            <person name="Lee Y.-G."/>
            <person name="Hong S.-Y."/>
            <person name="Cho K."/>
            <person name="Sohn K.H."/>
        </authorList>
    </citation>
    <scope>NUCLEOTIDE SEQUENCE</scope>
    <source>
        <strain evidence="5">KR_2_A2</strain>
    </source>
</reference>
<feature type="coiled-coil region" evidence="2">
    <location>
        <begin position="97"/>
        <end position="156"/>
    </location>
</feature>
<dbReference type="Pfam" id="PF10650">
    <property type="entry name" value="zf-C3H1"/>
    <property type="match status" value="1"/>
</dbReference>
<dbReference type="PANTHER" id="PTHR24373">
    <property type="entry name" value="SLIT RELATED LEUCINE-RICH REPEAT NEURONAL PROTEIN"/>
    <property type="match status" value="1"/>
</dbReference>
<dbReference type="Proteomes" id="UP000704712">
    <property type="component" value="Unassembled WGS sequence"/>
</dbReference>
<feature type="region of interest" description="Disordered" evidence="3">
    <location>
        <begin position="1660"/>
        <end position="1704"/>
    </location>
</feature>
<dbReference type="EMBL" id="JAACNO010000142">
    <property type="protein sequence ID" value="KAF4149733.1"/>
    <property type="molecule type" value="Genomic_DNA"/>
</dbReference>
<evidence type="ECO:0000256" key="2">
    <source>
        <dbReference type="SAM" id="Coils"/>
    </source>
</evidence>
<feature type="domain" description="Putative zinc-finger" evidence="4">
    <location>
        <begin position="444"/>
        <end position="462"/>
    </location>
</feature>
<dbReference type="PANTHER" id="PTHR24373:SF391">
    <property type="entry name" value="AGAP006644-PA"/>
    <property type="match status" value="1"/>
</dbReference>
<protein>
    <submittedName>
        <fullName evidence="5">Putative zinc-finger domain</fullName>
    </submittedName>
</protein>
<feature type="compositionally biased region" description="Basic and acidic residues" evidence="3">
    <location>
        <begin position="1576"/>
        <end position="1594"/>
    </location>
</feature>
<name>A0A8S9VAQ4_PHYIN</name>
<accession>A0A8S9VAQ4</accession>
<evidence type="ECO:0000313" key="6">
    <source>
        <dbReference type="Proteomes" id="UP000704712"/>
    </source>
</evidence>
<feature type="non-terminal residue" evidence="5">
    <location>
        <position position="1"/>
    </location>
</feature>
<feature type="compositionally biased region" description="Basic and acidic residues" evidence="3">
    <location>
        <begin position="1680"/>
        <end position="1690"/>
    </location>
</feature>
<evidence type="ECO:0000313" key="5">
    <source>
        <dbReference type="EMBL" id="KAF4149733.1"/>
    </source>
</evidence>
<feature type="compositionally biased region" description="Basic and acidic residues" evidence="3">
    <location>
        <begin position="1660"/>
        <end position="1670"/>
    </location>
</feature>
<dbReference type="SMART" id="SM00364">
    <property type="entry name" value="LRR_BAC"/>
    <property type="match status" value="3"/>
</dbReference>